<accession>A0ABQ2AZP7</accession>
<protein>
    <submittedName>
        <fullName evidence="2">Uncharacterized protein</fullName>
    </submittedName>
</protein>
<reference evidence="3" key="1">
    <citation type="journal article" date="2019" name="Int. J. Syst. Evol. Microbiol.">
        <title>The Global Catalogue of Microorganisms (GCM) 10K type strain sequencing project: providing services to taxonomists for standard genome sequencing and annotation.</title>
        <authorList>
            <consortium name="The Broad Institute Genomics Platform"/>
            <consortium name="The Broad Institute Genome Sequencing Center for Infectious Disease"/>
            <person name="Wu L."/>
            <person name="Ma J."/>
        </authorList>
    </citation>
    <scope>NUCLEOTIDE SEQUENCE [LARGE SCALE GENOMIC DNA]</scope>
    <source>
        <strain evidence="3">CGMCC 1.12778</strain>
    </source>
</reference>
<proteinExistence type="predicted"/>
<sequence length="96" mass="9659">MAVLRDLSPGGLGRGIGGVSALPTAGIVFPRSLSLALDSTSVGVSADPTASAIPHGISAGLRANARLATEKLHSRNAQATSEAQSLDRERVGKDPS</sequence>
<dbReference type="EMBL" id="BMFW01000062">
    <property type="protein sequence ID" value="GGI03156.1"/>
    <property type="molecule type" value="Genomic_DNA"/>
</dbReference>
<evidence type="ECO:0000313" key="2">
    <source>
        <dbReference type="EMBL" id="GGI03156.1"/>
    </source>
</evidence>
<organism evidence="2 3">
    <name type="scientific">Arthrobacter liuii</name>
    <dbReference type="NCBI Taxonomy" id="1476996"/>
    <lineage>
        <taxon>Bacteria</taxon>
        <taxon>Bacillati</taxon>
        <taxon>Actinomycetota</taxon>
        <taxon>Actinomycetes</taxon>
        <taxon>Micrococcales</taxon>
        <taxon>Micrococcaceae</taxon>
        <taxon>Arthrobacter</taxon>
    </lineage>
</organism>
<feature type="region of interest" description="Disordered" evidence="1">
    <location>
        <begin position="72"/>
        <end position="96"/>
    </location>
</feature>
<evidence type="ECO:0000313" key="3">
    <source>
        <dbReference type="Proteomes" id="UP000643279"/>
    </source>
</evidence>
<feature type="compositionally biased region" description="Polar residues" evidence="1">
    <location>
        <begin position="75"/>
        <end position="84"/>
    </location>
</feature>
<keyword evidence="3" id="KW-1185">Reference proteome</keyword>
<dbReference type="Proteomes" id="UP000643279">
    <property type="component" value="Unassembled WGS sequence"/>
</dbReference>
<gene>
    <name evidence="2" type="ORF">GCM10007170_46490</name>
</gene>
<evidence type="ECO:0000256" key="1">
    <source>
        <dbReference type="SAM" id="MobiDB-lite"/>
    </source>
</evidence>
<comment type="caution">
    <text evidence="2">The sequence shown here is derived from an EMBL/GenBank/DDBJ whole genome shotgun (WGS) entry which is preliminary data.</text>
</comment>
<feature type="compositionally biased region" description="Basic and acidic residues" evidence="1">
    <location>
        <begin position="85"/>
        <end position="96"/>
    </location>
</feature>
<name>A0ABQ2AZP7_9MICC</name>